<evidence type="ECO:0000256" key="2">
    <source>
        <dbReference type="PROSITE-ProRule" id="PRU00591"/>
    </source>
</evidence>
<organism evidence="4 5">
    <name type="scientific">Clostridium symbiosum</name>
    <name type="common">Bacteroides symbiosus</name>
    <dbReference type="NCBI Taxonomy" id="1512"/>
    <lineage>
        <taxon>Bacteria</taxon>
        <taxon>Bacillati</taxon>
        <taxon>Bacillota</taxon>
        <taxon>Clostridia</taxon>
        <taxon>Lachnospirales</taxon>
        <taxon>Lachnospiraceae</taxon>
        <taxon>Otoolea</taxon>
    </lineage>
</organism>
<feature type="repeat" description="Cell wall-binding" evidence="2">
    <location>
        <begin position="360"/>
        <end position="379"/>
    </location>
</feature>
<evidence type="ECO:0000313" key="4">
    <source>
        <dbReference type="EMBL" id="MDB1998639.1"/>
    </source>
</evidence>
<protein>
    <submittedName>
        <fullName evidence="4">N-acetylmuramoyl-L-alanine amidase family protein</fullName>
    </submittedName>
</protein>
<dbReference type="SUPFAM" id="SSF69360">
    <property type="entry name" value="Cell wall binding repeat"/>
    <property type="match status" value="1"/>
</dbReference>
<dbReference type="AlphaFoldDB" id="A0AAW6ALW0"/>
<feature type="signal peptide" evidence="3">
    <location>
        <begin position="1"/>
        <end position="27"/>
    </location>
</feature>
<feature type="chain" id="PRO_5044477517" evidence="3">
    <location>
        <begin position="28"/>
        <end position="398"/>
    </location>
</feature>
<keyword evidence="3" id="KW-0732">Signal</keyword>
<feature type="repeat" description="Cell wall-binding" evidence="2">
    <location>
        <begin position="300"/>
        <end position="319"/>
    </location>
</feature>
<reference evidence="4" key="1">
    <citation type="submission" date="2023-01" db="EMBL/GenBank/DDBJ databases">
        <title>Human gut microbiome strain richness.</title>
        <authorList>
            <person name="Chen-Liaw A."/>
        </authorList>
    </citation>
    <scope>NUCLEOTIDE SEQUENCE</scope>
    <source>
        <strain evidence="4">B1_m1001713B170214d0_201011</strain>
    </source>
</reference>
<dbReference type="Gene3D" id="2.10.270.10">
    <property type="entry name" value="Cholin Binding"/>
    <property type="match status" value="1"/>
</dbReference>
<evidence type="ECO:0000256" key="3">
    <source>
        <dbReference type="SAM" id="SignalP"/>
    </source>
</evidence>
<dbReference type="GeneID" id="57968543"/>
<accession>A0AAW6ALW0</accession>
<dbReference type="Proteomes" id="UP001300871">
    <property type="component" value="Unassembled WGS sequence"/>
</dbReference>
<evidence type="ECO:0000256" key="1">
    <source>
        <dbReference type="ARBA" id="ARBA00022737"/>
    </source>
</evidence>
<dbReference type="EMBL" id="JAQLGM010000001">
    <property type="protein sequence ID" value="MDB1998639.1"/>
    <property type="molecule type" value="Genomic_DNA"/>
</dbReference>
<gene>
    <name evidence="4" type="ORF">PM006_00250</name>
</gene>
<feature type="repeat" description="Cell wall-binding" evidence="2">
    <location>
        <begin position="340"/>
        <end position="359"/>
    </location>
</feature>
<dbReference type="Pfam" id="PF19127">
    <property type="entry name" value="Choline_bind_3"/>
    <property type="match status" value="2"/>
</dbReference>
<sequence length="398" mass="45101">MRRLKKRFITAIIAAVLAAGAAVPGYAAVRKEELRTPITSVSISVRSNVEAETDYDEATVMVTADSDQFTVGAYKWATEKDYWKIGDVPKVKVELHARTGYYFKITGASKYQINGAEYGSAKKKNNNETIELTLKLRPASGKLEKPDDAQWEGYPVGKAVWEAVESAGAYELKLFKNDQIIYSVEKVNTTFYDFHPYITEAGRYKFCVRAIPKDSQELSYVTASEWVYSDIQRVDADEISPFVSNTNQTPGRETMTPADTGWKKDKTGWWFRNADGTYPAGDWALIGDKWYLFDGDGYMLTGWQTKNGKKYYLTVNGDMATGWMEDNKQWYLFGTDGAMITGWAEVNGNRYFLDSDGRMTTGWKLLDGKWYFFNTDGTMMRNVTVSGRYLNGDGVWIQ</sequence>
<dbReference type="PROSITE" id="PS51170">
    <property type="entry name" value="CW"/>
    <property type="match status" value="4"/>
</dbReference>
<evidence type="ECO:0000313" key="5">
    <source>
        <dbReference type="Proteomes" id="UP001300871"/>
    </source>
</evidence>
<name>A0AAW6ALW0_CLOSY</name>
<proteinExistence type="predicted"/>
<keyword evidence="1" id="KW-0677">Repeat</keyword>
<dbReference type="RefSeq" id="WP_100932239.1">
    <property type="nucleotide sequence ID" value="NZ_JANKAG010000005.1"/>
</dbReference>
<comment type="caution">
    <text evidence="4">The sequence shown here is derived from an EMBL/GenBank/DDBJ whole genome shotgun (WGS) entry which is preliminary data.</text>
</comment>
<dbReference type="InterPro" id="IPR018337">
    <property type="entry name" value="Cell_wall/Cho-bd_repeat"/>
</dbReference>
<feature type="repeat" description="Cell wall-binding" evidence="2">
    <location>
        <begin position="320"/>
        <end position="339"/>
    </location>
</feature>